<gene>
    <name evidence="1" type="ORF">PAPOLLO_LOCUS27610</name>
</gene>
<accession>A0A8S3YB71</accession>
<keyword evidence="2" id="KW-1185">Reference proteome</keyword>
<organism evidence="1 2">
    <name type="scientific">Parnassius apollo</name>
    <name type="common">Apollo butterfly</name>
    <name type="synonym">Papilio apollo</name>
    <dbReference type="NCBI Taxonomy" id="110799"/>
    <lineage>
        <taxon>Eukaryota</taxon>
        <taxon>Metazoa</taxon>
        <taxon>Ecdysozoa</taxon>
        <taxon>Arthropoda</taxon>
        <taxon>Hexapoda</taxon>
        <taxon>Insecta</taxon>
        <taxon>Pterygota</taxon>
        <taxon>Neoptera</taxon>
        <taxon>Endopterygota</taxon>
        <taxon>Lepidoptera</taxon>
        <taxon>Glossata</taxon>
        <taxon>Ditrysia</taxon>
        <taxon>Papilionoidea</taxon>
        <taxon>Papilionidae</taxon>
        <taxon>Parnassiinae</taxon>
        <taxon>Parnassini</taxon>
        <taxon>Parnassius</taxon>
        <taxon>Parnassius</taxon>
    </lineage>
</organism>
<dbReference type="EMBL" id="CAJQZP010001679">
    <property type="protein sequence ID" value="CAG5058535.1"/>
    <property type="molecule type" value="Genomic_DNA"/>
</dbReference>
<reference evidence="1" key="1">
    <citation type="submission" date="2021-04" db="EMBL/GenBank/DDBJ databases">
        <authorList>
            <person name="Tunstrom K."/>
        </authorList>
    </citation>
    <scope>NUCLEOTIDE SEQUENCE</scope>
</reference>
<name>A0A8S3YB71_PARAO</name>
<protein>
    <submittedName>
        <fullName evidence="1">(apollo) hypothetical protein</fullName>
    </submittedName>
</protein>
<sequence>MNIRNNYYLHASPNSITESNINLPGPSYQNITPSSLSNKQVHAEANAPTEDQTPLQCFKLRNNDIFKPCHDYEIPSSTMSNKEIVNPVIEDYLTDSA</sequence>
<evidence type="ECO:0000313" key="2">
    <source>
        <dbReference type="Proteomes" id="UP000691718"/>
    </source>
</evidence>
<evidence type="ECO:0000313" key="1">
    <source>
        <dbReference type="EMBL" id="CAG5058535.1"/>
    </source>
</evidence>
<comment type="caution">
    <text evidence="1">The sequence shown here is derived from an EMBL/GenBank/DDBJ whole genome shotgun (WGS) entry which is preliminary data.</text>
</comment>
<dbReference type="AlphaFoldDB" id="A0A8S3YB71"/>
<proteinExistence type="predicted"/>
<dbReference type="Proteomes" id="UP000691718">
    <property type="component" value="Unassembled WGS sequence"/>
</dbReference>